<dbReference type="HOGENOM" id="CLU_1142167_0_0_9"/>
<dbReference type="STRING" id="555079.Toce_0331"/>
<accession>D9S0U8</accession>
<keyword evidence="3" id="KW-1185">Reference proteome</keyword>
<feature type="chain" id="PRO_5003127865" description="Bacterial toxin 44 domain-containing protein" evidence="1">
    <location>
        <begin position="25"/>
        <end position="243"/>
    </location>
</feature>
<evidence type="ECO:0000313" key="3">
    <source>
        <dbReference type="Proteomes" id="UP000000272"/>
    </source>
</evidence>
<sequence>MQRIISIATLICLILTTLISSVQAAPIDGDLIPIEEYIKAYSENDPKLIKQISSNEYIIDKSITKTDFTRLEVAPGSKIYFLKKHQNNSNPSILSASHVCPELTFTYKTDIVDVGSQTCQVAAWSGIGFFGTPVAAKWCGMGASDILTEPSGSYENHLMVKSYCYGVGLDFSYGQGLSPGFTLISGSSIQYDEFRENLRFHDAKYHYAYAAGVLTSCGTSTRAGLFYDGSYDYIETYINWYTD</sequence>
<reference evidence="2 3" key="1">
    <citation type="journal article" date="2010" name="Stand. Genomic Sci.">
        <title>Complete genome sequence of Thermosediminibacter oceani type strain (JW/IW-1228P).</title>
        <authorList>
            <person name="Pitluck S."/>
            <person name="Yasawong M."/>
            <person name="Munk C."/>
            <person name="Nolan M."/>
            <person name="Lapidus A."/>
            <person name="Lucas S."/>
            <person name="Glavina Del Rio T."/>
            <person name="Tice H."/>
            <person name="Cheng J.F."/>
            <person name="Bruce D."/>
            <person name="Detter C."/>
            <person name="Tapia R."/>
            <person name="Han C."/>
            <person name="Goodwin L."/>
            <person name="Liolios K."/>
            <person name="Ivanova N."/>
            <person name="Mavromatis K."/>
            <person name="Mikhailova N."/>
            <person name="Pati A."/>
            <person name="Chen A."/>
            <person name="Palaniappan K."/>
            <person name="Land M."/>
            <person name="Hauser L."/>
            <person name="Chang Y.J."/>
            <person name="Jeffries C.D."/>
            <person name="Rohde M."/>
            <person name="Spring S."/>
            <person name="Sikorski J."/>
            <person name="Goker M."/>
            <person name="Woyke T."/>
            <person name="Bristow J."/>
            <person name="Eisen J.A."/>
            <person name="Markowitz V."/>
            <person name="Hugenholtz P."/>
            <person name="Kyrpides N.C."/>
            <person name="Klenk H.P."/>
        </authorList>
    </citation>
    <scope>NUCLEOTIDE SEQUENCE [LARGE SCALE GENOMIC DNA]</scope>
    <source>
        <strain evidence="3">ATCC BAA-1034 / DSM 16646 / JW/IW-1228P</strain>
    </source>
</reference>
<dbReference type="AlphaFoldDB" id="D9S0U8"/>
<gene>
    <name evidence="2" type="ordered locus">Toce_0331</name>
</gene>
<dbReference type="Proteomes" id="UP000000272">
    <property type="component" value="Chromosome"/>
</dbReference>
<feature type="signal peptide" evidence="1">
    <location>
        <begin position="1"/>
        <end position="24"/>
    </location>
</feature>
<proteinExistence type="predicted"/>
<keyword evidence="1" id="KW-0732">Signal</keyword>
<protein>
    <recommendedName>
        <fullName evidence="4">Bacterial toxin 44 domain-containing protein</fullName>
    </recommendedName>
</protein>
<evidence type="ECO:0000313" key="2">
    <source>
        <dbReference type="EMBL" id="ADL07112.1"/>
    </source>
</evidence>
<evidence type="ECO:0000256" key="1">
    <source>
        <dbReference type="SAM" id="SignalP"/>
    </source>
</evidence>
<dbReference type="KEGG" id="toc:Toce_0331"/>
<dbReference type="RefSeq" id="WP_013275162.1">
    <property type="nucleotide sequence ID" value="NC_014377.1"/>
</dbReference>
<name>D9S0U8_THEOJ</name>
<evidence type="ECO:0008006" key="4">
    <source>
        <dbReference type="Google" id="ProtNLM"/>
    </source>
</evidence>
<organism evidence="2 3">
    <name type="scientific">Thermosediminibacter oceani (strain ATCC BAA-1034 / DSM 16646 / JW/IW-1228P)</name>
    <dbReference type="NCBI Taxonomy" id="555079"/>
    <lineage>
        <taxon>Bacteria</taxon>
        <taxon>Bacillati</taxon>
        <taxon>Bacillota</taxon>
        <taxon>Clostridia</taxon>
        <taxon>Thermosediminibacterales</taxon>
        <taxon>Thermosediminibacteraceae</taxon>
        <taxon>Thermosediminibacter</taxon>
    </lineage>
</organism>
<dbReference type="EMBL" id="CP002131">
    <property type="protein sequence ID" value="ADL07112.1"/>
    <property type="molecule type" value="Genomic_DNA"/>
</dbReference>